<organism evidence="1 2">
    <name type="scientific">Candidatus Thiothrix anitrata</name>
    <dbReference type="NCBI Taxonomy" id="2823902"/>
    <lineage>
        <taxon>Bacteria</taxon>
        <taxon>Pseudomonadati</taxon>
        <taxon>Pseudomonadota</taxon>
        <taxon>Gammaproteobacteria</taxon>
        <taxon>Thiotrichales</taxon>
        <taxon>Thiotrichaceae</taxon>
        <taxon>Thiothrix</taxon>
    </lineage>
</organism>
<reference evidence="1 2" key="1">
    <citation type="submission" date="2021-04" db="EMBL/GenBank/DDBJ databases">
        <title>Genomics, taxonomy and metabolism of representatives of sulfur bacteria of the genus Thiothrix: Thiothrix fructosivorans QT, Thiothrix unzii A1T and three new species, Thiothrix subterranea sp. nov., Thiothrix litoralis sp. nov. and 'Candidatus Thiothrix anitrata' sp. nov.</title>
        <authorList>
            <person name="Ravin N.V."/>
            <person name="Smolyakov D."/>
            <person name="Rudenko T.S."/>
            <person name="Mardanov A.V."/>
            <person name="Beletsky A.V."/>
            <person name="Markov N.D."/>
            <person name="Fomenkov A.I."/>
            <person name="Roberts R.J."/>
            <person name="Karnachuk O.V."/>
            <person name="Novikov A."/>
            <person name="Grabovich M.Y."/>
        </authorList>
    </citation>
    <scope>NUCLEOTIDE SEQUENCE [LARGE SCALE GENOMIC DNA]</scope>
    <source>
        <strain evidence="1 2">A52</strain>
    </source>
</reference>
<dbReference type="Proteomes" id="UP000672027">
    <property type="component" value="Chromosome"/>
</dbReference>
<gene>
    <name evidence="1" type="ORF">J8380_13565</name>
</gene>
<dbReference type="EMBL" id="CP072800">
    <property type="protein sequence ID" value="QTR49277.1"/>
    <property type="molecule type" value="Genomic_DNA"/>
</dbReference>
<evidence type="ECO:0000313" key="2">
    <source>
        <dbReference type="Proteomes" id="UP000672027"/>
    </source>
</evidence>
<protein>
    <submittedName>
        <fullName evidence="1">Uncharacterized protein</fullName>
    </submittedName>
</protein>
<proteinExistence type="predicted"/>
<evidence type="ECO:0000313" key="1">
    <source>
        <dbReference type="EMBL" id="QTR49277.1"/>
    </source>
</evidence>
<name>A0ABX7X1Y1_9GAMM</name>
<dbReference type="RefSeq" id="WP_210226130.1">
    <property type="nucleotide sequence ID" value="NZ_CP072800.1"/>
</dbReference>
<sequence>MTYLHSIFKSKDMALALAVDRVIRNRRTRKVLGHLHSPPLFPRFH</sequence>
<keyword evidence="2" id="KW-1185">Reference proteome</keyword>
<accession>A0ABX7X1Y1</accession>